<feature type="region of interest" description="Disordered" evidence="1">
    <location>
        <begin position="1"/>
        <end position="28"/>
    </location>
</feature>
<dbReference type="AlphaFoldDB" id="A0AAV7X1X0"/>
<dbReference type="EMBL" id="JANPWB010000001">
    <property type="protein sequence ID" value="KAJ1219081.1"/>
    <property type="molecule type" value="Genomic_DNA"/>
</dbReference>
<protein>
    <submittedName>
        <fullName evidence="2">Uncharacterized protein</fullName>
    </submittedName>
</protein>
<organism evidence="2 3">
    <name type="scientific">Pleurodeles waltl</name>
    <name type="common">Iberian ribbed newt</name>
    <dbReference type="NCBI Taxonomy" id="8319"/>
    <lineage>
        <taxon>Eukaryota</taxon>
        <taxon>Metazoa</taxon>
        <taxon>Chordata</taxon>
        <taxon>Craniata</taxon>
        <taxon>Vertebrata</taxon>
        <taxon>Euteleostomi</taxon>
        <taxon>Amphibia</taxon>
        <taxon>Batrachia</taxon>
        <taxon>Caudata</taxon>
        <taxon>Salamandroidea</taxon>
        <taxon>Salamandridae</taxon>
        <taxon>Pleurodelinae</taxon>
        <taxon>Pleurodeles</taxon>
    </lineage>
</organism>
<dbReference type="Proteomes" id="UP001066276">
    <property type="component" value="Chromosome 1_1"/>
</dbReference>
<evidence type="ECO:0000256" key="1">
    <source>
        <dbReference type="SAM" id="MobiDB-lite"/>
    </source>
</evidence>
<proteinExistence type="predicted"/>
<reference evidence="2" key="1">
    <citation type="journal article" date="2022" name="bioRxiv">
        <title>Sequencing and chromosome-scale assembly of the giantPleurodeles waltlgenome.</title>
        <authorList>
            <person name="Brown T."/>
            <person name="Elewa A."/>
            <person name="Iarovenko S."/>
            <person name="Subramanian E."/>
            <person name="Araus A.J."/>
            <person name="Petzold A."/>
            <person name="Susuki M."/>
            <person name="Suzuki K.-i.T."/>
            <person name="Hayashi T."/>
            <person name="Toyoda A."/>
            <person name="Oliveira C."/>
            <person name="Osipova E."/>
            <person name="Leigh N.D."/>
            <person name="Simon A."/>
            <person name="Yun M.H."/>
        </authorList>
    </citation>
    <scope>NUCLEOTIDE SEQUENCE</scope>
    <source>
        <strain evidence="2">20211129_DDA</strain>
        <tissue evidence="2">Liver</tissue>
    </source>
</reference>
<sequence length="95" mass="10895">RPTNQLTVTISPRIHSGTGGGLLRQPRQLKVDPPQVPGRMSLLVPPHRPLVLGPAVQTLLRERIWGESLRWQWQMVESESRRNFSHCEEREDSPI</sequence>
<evidence type="ECO:0000313" key="3">
    <source>
        <dbReference type="Proteomes" id="UP001066276"/>
    </source>
</evidence>
<feature type="compositionally biased region" description="Polar residues" evidence="1">
    <location>
        <begin position="1"/>
        <end position="10"/>
    </location>
</feature>
<gene>
    <name evidence="2" type="ORF">NDU88_006652</name>
</gene>
<name>A0AAV7X1X0_PLEWA</name>
<comment type="caution">
    <text evidence="2">The sequence shown here is derived from an EMBL/GenBank/DDBJ whole genome shotgun (WGS) entry which is preliminary data.</text>
</comment>
<keyword evidence="3" id="KW-1185">Reference proteome</keyword>
<accession>A0AAV7X1X0</accession>
<feature type="non-terminal residue" evidence="2">
    <location>
        <position position="1"/>
    </location>
</feature>
<evidence type="ECO:0000313" key="2">
    <source>
        <dbReference type="EMBL" id="KAJ1219081.1"/>
    </source>
</evidence>
<feature type="non-terminal residue" evidence="2">
    <location>
        <position position="95"/>
    </location>
</feature>